<gene>
    <name evidence="2" type="ORF">GCK72_008872</name>
</gene>
<name>A0A6A5H208_CAERE</name>
<feature type="domain" description="Sdz-33 F-box" evidence="1">
    <location>
        <begin position="221"/>
        <end position="263"/>
    </location>
</feature>
<evidence type="ECO:0000259" key="1">
    <source>
        <dbReference type="Pfam" id="PF07735"/>
    </source>
</evidence>
<dbReference type="CTD" id="9806635"/>
<dbReference type="RefSeq" id="XP_003107593.2">
    <property type="nucleotide sequence ID" value="XM_003107545.2"/>
</dbReference>
<accession>A0A6A5H208</accession>
<dbReference type="InterPro" id="IPR012885">
    <property type="entry name" value="F-box_Sdz-33"/>
</dbReference>
<dbReference type="PANTHER" id="PTHR21503">
    <property type="entry name" value="F-BOX-CONTAINING HYPOTHETICAL PROTEIN C.ELEGANS"/>
    <property type="match status" value="1"/>
</dbReference>
<proteinExistence type="predicted"/>
<evidence type="ECO:0000313" key="2">
    <source>
        <dbReference type="EMBL" id="KAF1760623.1"/>
    </source>
</evidence>
<sequence length="356" mass="41503">MTETRGFPLFSLPYVALKDVVLSCNIFSRMNLSICSKRSKMISSAFTMPELEISLMLCEDSKNIITVKQFDQRVNVPWFCPIPRRGTLHKLNVIPTDIKEDFGKVNETSELDWEFYHDSSENLSAVLCNRLLECYGWSSWKGVIFQKDIEQSDFDKLPVLLTNAGTISFDKEQVTKEELDTLFMEHGNIQLFSIDCRYPERYDNYGMWCARTVAFLHAPPNIEDLLKMDCEKLVSVHSFYKTSDVNRFLKHWLQSTNGNQKYLKREIRLFRVENDSNMLEDLPVTPWNPKQRGQFFHFRNPLFNAAVDCSKGFDLLTDDGVLATVMSGDNTFSFNIWNERFPDIPKEDFRPNSVFY</sequence>
<dbReference type="Pfam" id="PF07735">
    <property type="entry name" value="FBA_2"/>
    <property type="match status" value="1"/>
</dbReference>
<evidence type="ECO:0000313" key="3">
    <source>
        <dbReference type="Proteomes" id="UP000483820"/>
    </source>
</evidence>
<dbReference type="AlphaFoldDB" id="A0A6A5H208"/>
<comment type="caution">
    <text evidence="2">The sequence shown here is derived from an EMBL/GenBank/DDBJ whole genome shotgun (WGS) entry which is preliminary data.</text>
</comment>
<protein>
    <recommendedName>
        <fullName evidence="1">Sdz-33 F-box domain-containing protein</fullName>
    </recommendedName>
</protein>
<dbReference type="PANTHER" id="PTHR21503:SF36">
    <property type="entry name" value="F-BOX ASSOCIATED DOMAIN-CONTAINING PROTEIN"/>
    <property type="match status" value="1"/>
</dbReference>
<dbReference type="GeneID" id="9806635"/>
<organism evidence="2 3">
    <name type="scientific">Caenorhabditis remanei</name>
    <name type="common">Caenorhabditis vulgaris</name>
    <dbReference type="NCBI Taxonomy" id="31234"/>
    <lineage>
        <taxon>Eukaryota</taxon>
        <taxon>Metazoa</taxon>
        <taxon>Ecdysozoa</taxon>
        <taxon>Nematoda</taxon>
        <taxon>Chromadorea</taxon>
        <taxon>Rhabditida</taxon>
        <taxon>Rhabditina</taxon>
        <taxon>Rhabditomorpha</taxon>
        <taxon>Rhabditoidea</taxon>
        <taxon>Rhabditidae</taxon>
        <taxon>Peloderinae</taxon>
        <taxon>Caenorhabditis</taxon>
    </lineage>
</organism>
<dbReference type="EMBL" id="WUAV01000003">
    <property type="protein sequence ID" value="KAF1760623.1"/>
    <property type="molecule type" value="Genomic_DNA"/>
</dbReference>
<dbReference type="Proteomes" id="UP000483820">
    <property type="component" value="Chromosome III"/>
</dbReference>
<reference evidence="2 3" key="1">
    <citation type="submission" date="2019-12" db="EMBL/GenBank/DDBJ databases">
        <title>Chromosome-level assembly of the Caenorhabditis remanei genome.</title>
        <authorList>
            <person name="Teterina A.A."/>
            <person name="Willis J.H."/>
            <person name="Phillips P.C."/>
        </authorList>
    </citation>
    <scope>NUCLEOTIDE SEQUENCE [LARGE SCALE GENOMIC DNA]</scope>
    <source>
        <strain evidence="2 3">PX506</strain>
        <tissue evidence="2">Whole organism</tissue>
    </source>
</reference>
<dbReference type="KEGG" id="crq:GCK72_008872"/>